<evidence type="ECO:0000313" key="1">
    <source>
        <dbReference type="EMBL" id="WCT76596.1"/>
    </source>
</evidence>
<evidence type="ECO:0000313" key="2">
    <source>
        <dbReference type="Proteomes" id="UP001218231"/>
    </source>
</evidence>
<name>A0ABY7TUB6_9SPHN</name>
<dbReference type="EMBL" id="CP117417">
    <property type="protein sequence ID" value="WCT76596.1"/>
    <property type="molecule type" value="Genomic_DNA"/>
</dbReference>
<dbReference type="Proteomes" id="UP001218231">
    <property type="component" value="Chromosome"/>
</dbReference>
<sequence>MKATEFVDLVDHLAGRSAIDDVLSQLHKPSGRKPPEHSMRLSKWFNELDEAGKSAVRDVIVQTAATALFGVYCLLDGSRSIVHNHENERLDLIYRGQNGDVLIASTNGEVADLLHEIRGDLI</sequence>
<accession>A0ABY7TUB6</accession>
<proteinExistence type="predicted"/>
<organism evidence="1 2">
    <name type="scientific">Novosphingobium humi</name>
    <dbReference type="NCBI Taxonomy" id="2282397"/>
    <lineage>
        <taxon>Bacteria</taxon>
        <taxon>Pseudomonadati</taxon>
        <taxon>Pseudomonadota</taxon>
        <taxon>Alphaproteobacteria</taxon>
        <taxon>Sphingomonadales</taxon>
        <taxon>Sphingomonadaceae</taxon>
        <taxon>Novosphingobium</taxon>
    </lineage>
</organism>
<protein>
    <submittedName>
        <fullName evidence="1">Uncharacterized protein</fullName>
    </submittedName>
</protein>
<dbReference type="RefSeq" id="WP_273617010.1">
    <property type="nucleotide sequence ID" value="NZ_CP117417.1"/>
</dbReference>
<keyword evidence="2" id="KW-1185">Reference proteome</keyword>
<reference evidence="1 2" key="1">
    <citation type="submission" date="2023-02" db="EMBL/GenBank/DDBJ databases">
        <title>Genome sequence of Novosphingobium humi KACC 19094.</title>
        <authorList>
            <person name="Kim S."/>
            <person name="Heo J."/>
            <person name="Kwon S.-W."/>
        </authorList>
    </citation>
    <scope>NUCLEOTIDE SEQUENCE [LARGE SCALE GENOMIC DNA]</scope>
    <source>
        <strain evidence="1 2">KACC 19094</strain>
    </source>
</reference>
<gene>
    <name evidence="1" type="ORF">PQ457_11695</name>
</gene>